<organism evidence="4 5">
    <name type="scientific">Trametes pubescens</name>
    <name type="common">White-rot fungus</name>
    <dbReference type="NCBI Taxonomy" id="154538"/>
    <lineage>
        <taxon>Eukaryota</taxon>
        <taxon>Fungi</taxon>
        <taxon>Dikarya</taxon>
        <taxon>Basidiomycota</taxon>
        <taxon>Agaricomycotina</taxon>
        <taxon>Agaricomycetes</taxon>
        <taxon>Polyporales</taxon>
        <taxon>Polyporaceae</taxon>
        <taxon>Trametes</taxon>
    </lineage>
</organism>
<dbReference type="SUPFAM" id="SSF51735">
    <property type="entry name" value="NAD(P)-binding Rossmann-fold domains"/>
    <property type="match status" value="1"/>
</dbReference>
<feature type="domain" description="NmrA-like" evidence="3">
    <location>
        <begin position="6"/>
        <end position="240"/>
    </location>
</feature>
<dbReference type="PANTHER" id="PTHR47706:SF9">
    <property type="entry name" value="NMRA-LIKE DOMAIN-CONTAINING PROTEIN-RELATED"/>
    <property type="match status" value="1"/>
</dbReference>
<dbReference type="Proteomes" id="UP000184267">
    <property type="component" value="Unassembled WGS sequence"/>
</dbReference>
<dbReference type="OMA" id="EDSIGPW"/>
<proteinExistence type="predicted"/>
<dbReference type="Pfam" id="PF05368">
    <property type="entry name" value="NmrA"/>
    <property type="match status" value="1"/>
</dbReference>
<keyword evidence="1" id="KW-0521">NADP</keyword>
<dbReference type="PANTHER" id="PTHR47706">
    <property type="entry name" value="NMRA-LIKE FAMILY PROTEIN"/>
    <property type="match status" value="1"/>
</dbReference>
<dbReference type="GO" id="GO:0016491">
    <property type="term" value="F:oxidoreductase activity"/>
    <property type="evidence" value="ECO:0007669"/>
    <property type="project" value="UniProtKB-KW"/>
</dbReference>
<dbReference type="InterPro" id="IPR051609">
    <property type="entry name" value="NmrA/Isoflavone_reductase-like"/>
</dbReference>
<evidence type="ECO:0000256" key="2">
    <source>
        <dbReference type="ARBA" id="ARBA00023002"/>
    </source>
</evidence>
<sequence>MSGTYSVAIVGGTGRLGYEISVVFLDEFRTTFPIVRVLTRDPSTARAQTLASKGAMLQVLDSTDVAQSLLETFVHADVVINALNVSAPKALKKQVAAAAVASGARVFFLSEFGVDHRENDFPGYDHHDWDVKRELAAHAREVARGTPTQVVAVYTGLFIELSLNPFLGFDIDNNVFTCFGPPTQKVSFTSKADVGRALARLSALALEPFTATQVPDELRLSGNAVTYEEVRNLIAEAKGVRMGEIKSEDLDQLKRKLRDTPDSHVVEYIRVLMGEGKLDFSRDNANSLVNPAEAFWKWKSVADQLRGAP</sequence>
<dbReference type="STRING" id="154538.A0A1M2VZH2"/>
<comment type="caution">
    <text evidence="4">The sequence shown here is derived from an EMBL/GenBank/DDBJ whole genome shotgun (WGS) entry which is preliminary data.</text>
</comment>
<accession>A0A1M2VZH2</accession>
<dbReference type="Gene3D" id="3.40.50.720">
    <property type="entry name" value="NAD(P)-binding Rossmann-like Domain"/>
    <property type="match status" value="1"/>
</dbReference>
<dbReference type="EMBL" id="MNAD01000440">
    <property type="protein sequence ID" value="OJT13021.1"/>
    <property type="molecule type" value="Genomic_DNA"/>
</dbReference>
<reference evidence="4 5" key="1">
    <citation type="submission" date="2016-10" db="EMBL/GenBank/DDBJ databases">
        <title>Genome sequence of the basidiomycete white-rot fungus Trametes pubescens.</title>
        <authorList>
            <person name="Makela M.R."/>
            <person name="Granchi Z."/>
            <person name="Peng M."/>
            <person name="De Vries R.P."/>
            <person name="Grigoriev I."/>
            <person name="Riley R."/>
            <person name="Hilden K."/>
        </authorList>
    </citation>
    <scope>NUCLEOTIDE SEQUENCE [LARGE SCALE GENOMIC DNA]</scope>
    <source>
        <strain evidence="4 5">FBCC735</strain>
    </source>
</reference>
<keyword evidence="5" id="KW-1185">Reference proteome</keyword>
<dbReference type="InterPro" id="IPR036291">
    <property type="entry name" value="NAD(P)-bd_dom_sf"/>
</dbReference>
<evidence type="ECO:0000256" key="1">
    <source>
        <dbReference type="ARBA" id="ARBA00022857"/>
    </source>
</evidence>
<evidence type="ECO:0000313" key="4">
    <source>
        <dbReference type="EMBL" id="OJT13021.1"/>
    </source>
</evidence>
<dbReference type="AlphaFoldDB" id="A0A1M2VZH2"/>
<keyword evidence="2" id="KW-0560">Oxidoreductase</keyword>
<dbReference type="OrthoDB" id="5283654at2759"/>
<evidence type="ECO:0000313" key="5">
    <source>
        <dbReference type="Proteomes" id="UP000184267"/>
    </source>
</evidence>
<dbReference type="InterPro" id="IPR008030">
    <property type="entry name" value="NmrA-like"/>
</dbReference>
<protein>
    <recommendedName>
        <fullName evidence="3">NmrA-like domain-containing protein</fullName>
    </recommendedName>
</protein>
<evidence type="ECO:0000259" key="3">
    <source>
        <dbReference type="Pfam" id="PF05368"/>
    </source>
</evidence>
<name>A0A1M2VZH2_TRAPU</name>
<gene>
    <name evidence="4" type="ORF">TRAPUB_10430</name>
</gene>